<dbReference type="CDD" id="cd01610">
    <property type="entry name" value="PAP2_like"/>
    <property type="match status" value="1"/>
</dbReference>
<accession>A0A2T3NAM1</accession>
<sequence length="254" mass="28409">MLFRRFITDKIPGYIALLLFATILSGALMFYSRADLTESASMPTGLLFSVLSFSAGNPGFLVTVALLCLTPIVLKLPRQQIIKLGVQFAILLVLSFVAKTAMKHITEVPRPYTYQLQALDIVKSPEAFYQLNSAQKDVAVSQAQQFVSPWRISHWQGETNYSLPSGHTIFAAICVTFWGGFFIRRRQLIPAGMILLWATGVGISRIWLGMHWPTDLIASLCSAAVLYLFVPEWSSIKREHTNSQQTETSFVETE</sequence>
<dbReference type="PANTHER" id="PTHR14969">
    <property type="entry name" value="SPHINGOSINE-1-PHOSPHATE PHOSPHOHYDROLASE"/>
    <property type="match status" value="1"/>
</dbReference>
<name>A0A2T3NAM1_9GAMM</name>
<dbReference type="GO" id="GO:0050380">
    <property type="term" value="F:undecaprenyl-diphosphatase activity"/>
    <property type="evidence" value="ECO:0007669"/>
    <property type="project" value="UniProtKB-EC"/>
</dbReference>
<reference evidence="6 7" key="1">
    <citation type="submission" date="2018-01" db="EMBL/GenBank/DDBJ databases">
        <title>Whole genome sequencing of Histamine producing bacteria.</title>
        <authorList>
            <person name="Butler K."/>
        </authorList>
    </citation>
    <scope>NUCLEOTIDE SEQUENCE [LARGE SCALE GENOMIC DNA]</scope>
    <source>
        <strain evidence="6 7">DSM 100436</strain>
    </source>
</reference>
<dbReference type="SMART" id="SM00014">
    <property type="entry name" value="acidPPc"/>
    <property type="match status" value="1"/>
</dbReference>
<feature type="domain" description="Phosphatidic acid phosphatase type 2/haloperoxidase" evidence="5">
    <location>
        <begin position="83"/>
        <end position="231"/>
    </location>
</feature>
<dbReference type="AlphaFoldDB" id="A0A2T3NAM1"/>
<comment type="catalytic activity">
    <reaction evidence="3">
        <text>di-trans,octa-cis-undecaprenyl diphosphate + H2O = di-trans,octa-cis-undecaprenyl phosphate + phosphate + H(+)</text>
        <dbReference type="Rhea" id="RHEA:28094"/>
        <dbReference type="ChEBI" id="CHEBI:15377"/>
        <dbReference type="ChEBI" id="CHEBI:15378"/>
        <dbReference type="ChEBI" id="CHEBI:43474"/>
        <dbReference type="ChEBI" id="CHEBI:58405"/>
        <dbReference type="ChEBI" id="CHEBI:60392"/>
        <dbReference type="EC" id="3.6.1.27"/>
    </reaction>
</comment>
<dbReference type="GO" id="GO:0005886">
    <property type="term" value="C:plasma membrane"/>
    <property type="evidence" value="ECO:0007669"/>
    <property type="project" value="TreeGrafter"/>
</dbReference>
<dbReference type="Gene3D" id="1.20.144.10">
    <property type="entry name" value="Phosphatidic acid phosphatase type 2/haloperoxidase"/>
    <property type="match status" value="1"/>
</dbReference>
<evidence type="ECO:0000256" key="4">
    <source>
        <dbReference type="SAM" id="Phobius"/>
    </source>
</evidence>
<evidence type="ECO:0000313" key="6">
    <source>
        <dbReference type="EMBL" id="PSW10753.1"/>
    </source>
</evidence>
<feature type="transmembrane region" description="Helical" evidence="4">
    <location>
        <begin position="46"/>
        <end position="69"/>
    </location>
</feature>
<feature type="transmembrane region" description="Helical" evidence="4">
    <location>
        <begin position="12"/>
        <end position="34"/>
    </location>
</feature>
<dbReference type="PANTHER" id="PTHR14969:SF54">
    <property type="entry name" value="PHOSPHATIDYLGLYCEROPHOSPHATASE B"/>
    <property type="match status" value="1"/>
</dbReference>
<dbReference type="InterPro" id="IPR036938">
    <property type="entry name" value="PAP2/HPO_sf"/>
</dbReference>
<organism evidence="6 7">
    <name type="scientific">Photobacterium sanctipauli</name>
    <dbReference type="NCBI Taxonomy" id="1342794"/>
    <lineage>
        <taxon>Bacteria</taxon>
        <taxon>Pseudomonadati</taxon>
        <taxon>Pseudomonadota</taxon>
        <taxon>Gammaproteobacteria</taxon>
        <taxon>Vibrionales</taxon>
        <taxon>Vibrionaceae</taxon>
        <taxon>Photobacterium</taxon>
    </lineage>
</organism>
<keyword evidence="4" id="KW-0472">Membrane</keyword>
<evidence type="ECO:0000256" key="1">
    <source>
        <dbReference type="ARBA" id="ARBA00012374"/>
    </source>
</evidence>
<keyword evidence="7" id="KW-1185">Reference proteome</keyword>
<keyword evidence="4" id="KW-0812">Transmembrane</keyword>
<feature type="transmembrane region" description="Helical" evidence="4">
    <location>
        <begin position="81"/>
        <end position="102"/>
    </location>
</feature>
<keyword evidence="4" id="KW-1133">Transmembrane helix</keyword>
<evidence type="ECO:0000313" key="7">
    <source>
        <dbReference type="Proteomes" id="UP000241771"/>
    </source>
</evidence>
<proteinExistence type="predicted"/>
<dbReference type="SUPFAM" id="SSF48317">
    <property type="entry name" value="Acid phosphatase/Vanadium-dependent haloperoxidase"/>
    <property type="match status" value="1"/>
</dbReference>
<dbReference type="Proteomes" id="UP000241771">
    <property type="component" value="Unassembled WGS sequence"/>
</dbReference>
<dbReference type="EMBL" id="PYMA01000026">
    <property type="protein sequence ID" value="PSW10753.1"/>
    <property type="molecule type" value="Genomic_DNA"/>
</dbReference>
<feature type="transmembrane region" description="Helical" evidence="4">
    <location>
        <begin position="188"/>
        <end position="208"/>
    </location>
</feature>
<protein>
    <recommendedName>
        <fullName evidence="1">undecaprenyl-diphosphate phosphatase</fullName>
        <ecNumber evidence="1">3.6.1.27</ecNumber>
    </recommendedName>
    <alternativeName>
        <fullName evidence="2">Undecaprenyl pyrophosphate phosphatase</fullName>
    </alternativeName>
</protein>
<dbReference type="Pfam" id="PF01569">
    <property type="entry name" value="PAP2"/>
    <property type="match status" value="1"/>
</dbReference>
<dbReference type="EC" id="3.6.1.27" evidence="1"/>
<dbReference type="InterPro" id="IPR000326">
    <property type="entry name" value="PAP2/HPO"/>
</dbReference>
<evidence type="ECO:0000256" key="3">
    <source>
        <dbReference type="ARBA" id="ARBA00047594"/>
    </source>
</evidence>
<comment type="caution">
    <text evidence="6">The sequence shown here is derived from an EMBL/GenBank/DDBJ whole genome shotgun (WGS) entry which is preliminary data.</text>
</comment>
<feature type="transmembrane region" description="Helical" evidence="4">
    <location>
        <begin position="214"/>
        <end position="230"/>
    </location>
</feature>
<evidence type="ECO:0000259" key="5">
    <source>
        <dbReference type="SMART" id="SM00014"/>
    </source>
</evidence>
<feature type="transmembrane region" description="Helical" evidence="4">
    <location>
        <begin position="161"/>
        <end position="181"/>
    </location>
</feature>
<gene>
    <name evidence="6" type="ORF">C9I98_24850</name>
</gene>
<evidence type="ECO:0000256" key="2">
    <source>
        <dbReference type="ARBA" id="ARBA00032707"/>
    </source>
</evidence>